<dbReference type="SUPFAM" id="SSF56436">
    <property type="entry name" value="C-type lectin-like"/>
    <property type="match status" value="1"/>
</dbReference>
<comment type="caution">
    <text evidence="2">The sequence shown here is derived from an EMBL/GenBank/DDBJ whole genome shotgun (WGS) entry which is preliminary data.</text>
</comment>
<name>A0ABV3XJY8_9ACTN</name>
<dbReference type="PANTHER" id="PTHR23150">
    <property type="entry name" value="SULFATASE MODIFYING FACTOR 1, 2"/>
    <property type="match status" value="1"/>
</dbReference>
<dbReference type="InterPro" id="IPR042095">
    <property type="entry name" value="SUMF_sf"/>
</dbReference>
<feature type="domain" description="Sulfatase-modifying factor enzyme-like" evidence="1">
    <location>
        <begin position="35"/>
        <end position="285"/>
    </location>
</feature>
<dbReference type="InterPro" id="IPR051043">
    <property type="entry name" value="Sulfatase_Mod_Factor_Kinase"/>
</dbReference>
<organism evidence="2 3">
    <name type="scientific">Geodermatophilus maliterrae</name>
    <dbReference type="NCBI Taxonomy" id="3162531"/>
    <lineage>
        <taxon>Bacteria</taxon>
        <taxon>Bacillati</taxon>
        <taxon>Actinomycetota</taxon>
        <taxon>Actinomycetes</taxon>
        <taxon>Geodermatophilales</taxon>
        <taxon>Geodermatophilaceae</taxon>
        <taxon>Geodermatophilus</taxon>
    </lineage>
</organism>
<dbReference type="RefSeq" id="WP_369208465.1">
    <property type="nucleotide sequence ID" value="NZ_JBFNXQ010000057.1"/>
</dbReference>
<dbReference type="Gene3D" id="3.90.1580.10">
    <property type="entry name" value="paralog of FGE (formylglycine-generating enzyme)"/>
    <property type="match status" value="1"/>
</dbReference>
<dbReference type="Pfam" id="PF03781">
    <property type="entry name" value="FGE-sulfatase"/>
    <property type="match status" value="1"/>
</dbReference>
<dbReference type="EMBL" id="JBFNXQ010000057">
    <property type="protein sequence ID" value="MEX5720036.1"/>
    <property type="molecule type" value="Genomic_DNA"/>
</dbReference>
<keyword evidence="3" id="KW-1185">Reference proteome</keyword>
<evidence type="ECO:0000313" key="3">
    <source>
        <dbReference type="Proteomes" id="UP001560045"/>
    </source>
</evidence>
<accession>A0ABV3XJY8</accession>
<gene>
    <name evidence="2" type="ORF">ABQ292_16860</name>
</gene>
<dbReference type="InterPro" id="IPR005532">
    <property type="entry name" value="SUMF_dom"/>
</dbReference>
<evidence type="ECO:0000259" key="1">
    <source>
        <dbReference type="Pfam" id="PF03781"/>
    </source>
</evidence>
<dbReference type="PANTHER" id="PTHR23150:SF19">
    <property type="entry name" value="FORMYLGLYCINE-GENERATING ENZYME"/>
    <property type="match status" value="1"/>
</dbReference>
<proteinExistence type="predicted"/>
<reference evidence="2 3" key="1">
    <citation type="submission" date="2024-06" db="EMBL/GenBank/DDBJ databases">
        <title>Draft genome sequence of Geodermatophilus badlandi, a novel member of the Geodermatophilaceae isolated from badland sedimentary rocks in the Red desert, Wyoming, USA.</title>
        <authorList>
            <person name="Ben Tekaya S."/>
            <person name="Nouioui I."/>
            <person name="Flores G.M."/>
            <person name="Shaal M.N."/>
            <person name="Bredoire F."/>
            <person name="Basile F."/>
            <person name="Van Diepen L."/>
            <person name="Ward N.L."/>
        </authorList>
    </citation>
    <scope>NUCLEOTIDE SEQUENCE [LARGE SCALE GENOMIC DNA]</scope>
    <source>
        <strain evidence="2 3">WL48A</strain>
    </source>
</reference>
<protein>
    <submittedName>
        <fullName evidence="2">Formylglycine-generating enzyme family protein</fullName>
    </submittedName>
</protein>
<dbReference type="Proteomes" id="UP001560045">
    <property type="component" value="Unassembled WGS sequence"/>
</dbReference>
<sequence length="290" mass="32289">MSETLRVPATTYLQGSPPWLLDWLEEEDQPLPRLWFADETPQTEQQVQGFEIDRCPVTVGEFAEFADSTGYRTDAERHGYGLVYTDTWVECPGASWRAPGGPGTRTDGYEDHPVVHVSFPDANAYAGWAGKRLPTEAEWELAARGTRFRIWPWGDQWDGSSANTAETYAGPLTSLEEWRKWWLAAVERSGPMPRTTPVGTFAGRGDSAFGCVDMAGNVYEWTATPSGLYAGATACDPSVRMALGRYRVMRGGSWMNFRYQVRCAERIHGDPSGWSSFAVGFRCAKDAQSE</sequence>
<dbReference type="InterPro" id="IPR016187">
    <property type="entry name" value="CTDL_fold"/>
</dbReference>
<evidence type="ECO:0000313" key="2">
    <source>
        <dbReference type="EMBL" id="MEX5720036.1"/>
    </source>
</evidence>